<dbReference type="AlphaFoldDB" id="A0A6I8TGD1"/>
<dbReference type="InParanoid" id="A0A6I8TGD1"/>
<name>A0A6I8TGD1_AEDAE</name>
<organism evidence="2 3">
    <name type="scientific">Aedes aegypti</name>
    <name type="common">Yellowfever mosquito</name>
    <name type="synonym">Culex aegypti</name>
    <dbReference type="NCBI Taxonomy" id="7159"/>
    <lineage>
        <taxon>Eukaryota</taxon>
        <taxon>Metazoa</taxon>
        <taxon>Ecdysozoa</taxon>
        <taxon>Arthropoda</taxon>
        <taxon>Hexapoda</taxon>
        <taxon>Insecta</taxon>
        <taxon>Pterygota</taxon>
        <taxon>Neoptera</taxon>
        <taxon>Endopterygota</taxon>
        <taxon>Diptera</taxon>
        <taxon>Nematocera</taxon>
        <taxon>Culicoidea</taxon>
        <taxon>Culicidae</taxon>
        <taxon>Culicinae</taxon>
        <taxon>Aedini</taxon>
        <taxon>Aedes</taxon>
        <taxon>Stegomyia</taxon>
    </lineage>
</organism>
<feature type="region of interest" description="Disordered" evidence="1">
    <location>
        <begin position="244"/>
        <end position="282"/>
    </location>
</feature>
<feature type="region of interest" description="Disordered" evidence="1">
    <location>
        <begin position="401"/>
        <end position="420"/>
    </location>
</feature>
<proteinExistence type="predicted"/>
<feature type="compositionally biased region" description="Polar residues" evidence="1">
    <location>
        <begin position="404"/>
        <end position="414"/>
    </location>
</feature>
<reference evidence="2 3" key="1">
    <citation type="submission" date="2017-06" db="EMBL/GenBank/DDBJ databases">
        <title>Aedes aegypti genome working group (AGWG) sequencing and assembly.</title>
        <authorList>
            <consortium name="Aedes aegypti Genome Working Group (AGWG)"/>
            <person name="Matthews B.J."/>
        </authorList>
    </citation>
    <scope>NUCLEOTIDE SEQUENCE [LARGE SCALE GENOMIC DNA]</scope>
    <source>
        <strain evidence="2 3">LVP_AGWG</strain>
    </source>
</reference>
<evidence type="ECO:0000256" key="1">
    <source>
        <dbReference type="SAM" id="MobiDB-lite"/>
    </source>
</evidence>
<dbReference type="EnsemblMetazoa" id="AAEL014827-RB">
    <property type="protein sequence ID" value="AAEL014827-PB"/>
    <property type="gene ID" value="AAEL014827"/>
</dbReference>
<evidence type="ECO:0000313" key="3">
    <source>
        <dbReference type="Proteomes" id="UP000008820"/>
    </source>
</evidence>
<gene>
    <name evidence="2" type="primary">5565341</name>
</gene>
<keyword evidence="3" id="KW-1185">Reference proteome</keyword>
<feature type="compositionally biased region" description="Basic and acidic residues" evidence="1">
    <location>
        <begin position="251"/>
        <end position="269"/>
    </location>
</feature>
<evidence type="ECO:0000313" key="2">
    <source>
        <dbReference type="EnsemblMetazoa" id="AAEL014827-PB"/>
    </source>
</evidence>
<sequence length="751" mass="82337">MAPGAMDVTELCRLCLKNASSTQTARIDLHQDQDVADLVLDVYGFCIKDSHRGSSYVCLPCYRNVANLKTHLDRHKTKRALAGMNQTILEAQDDAFQEESDDEGIYIDSRPGYRRPISSPVDMLLKLKDCMQSKRFREALSERYELGHLLVSGPIYQKATGTFEDTWHPIQVYCHKCRCKFDSRSSFEEHTISCKFKCIFCSRQYTHEETLNLHSCPKRDKYKKSKKRKAKQYRLNNSIKICKAATPPPVKEPETSKSVETEVQEKEQPKPAISTQETMPSSVVAPRIEGEANLDAELTNLLERWYGQGEDIEELSHLSVGAIDAPIDNGVFTNSELYSRIIDTSYQNTVTATKPAISVRPMSQLIETPVEQNLPSSVPDLIPVSDTSIPMDVIEIDDDDDMHTSSPMAPSTSIPLPGKPEQTLSEKDILNIVKHFRGIDENESYLVKAKINGAQKLICISKRKNETGIQSSIVAPAGQNSNSALQTGSRNVPQNQIVISPTTKQLSAVQNANTIVNSAPAKPSLSVKNVSAINGAPIPSLTAMATGPQLKIAHVQSLVSDPGTSQQTTPRLLNGTPQQTKTVAIKPNLAVRKMPTATFTVKTAQKPKTNMANKQAPQRIIVGSNSLKFVSNSGSAPTRYVPIAPKTSGPSPPRAVIVQRKEVQTIVSTVTRMNVGGNVESTTTSSSTSRTTDINNSMLKSQLLQQPPKVYPTEGSRNIASKSTTLGGALAGLAGPNRQFKLNNTTIKRMN</sequence>
<accession>A0A6I8TGD1</accession>
<protein>
    <submittedName>
        <fullName evidence="2">Uncharacterized protein</fullName>
    </submittedName>
</protein>
<reference evidence="2" key="2">
    <citation type="submission" date="2020-05" db="UniProtKB">
        <authorList>
            <consortium name="EnsemblMetazoa"/>
        </authorList>
    </citation>
    <scope>IDENTIFICATION</scope>
    <source>
        <strain evidence="2">LVP_AGWG</strain>
    </source>
</reference>
<dbReference type="Proteomes" id="UP000008820">
    <property type="component" value="Chromosome 3"/>
</dbReference>
<dbReference type="OrthoDB" id="7761991at2759"/>